<organism evidence="1 2">
    <name type="scientific">Polaribacter sejongensis</name>
    <dbReference type="NCBI Taxonomy" id="985043"/>
    <lineage>
        <taxon>Bacteria</taxon>
        <taxon>Pseudomonadati</taxon>
        <taxon>Bacteroidota</taxon>
        <taxon>Flavobacteriia</taxon>
        <taxon>Flavobacteriales</taxon>
        <taxon>Flavobacteriaceae</taxon>
    </lineage>
</organism>
<sequence>MNEDFLHYVWKYQLFSVHDLKTMTNEDVSILKVGIHNYNSGPDFLNAQLKIEDQLWVGNVEIHLKSSDWYAHHHEIDENYDAVILHVVWEDDATVYMKNNKPLPVLVLKDFVLASALNNYRNLFSTKQNWIPCEKEISTVDNFTIDNWTERLFFERLERKSIEMNQVLLDNQNDFEAVLFQLLAKNFGLKVNGEVFFSLATSFDFSILRKVRLDETQLAALFFGQAGFLKEVIEDEYHQQLKITYSYLRHKYNLEPIANVQFSFFRMRPPNFPTIRIAQLIALYHLHQNLFSKMMQIETLKDFYELFETDVHPFWKTHYTFDTTSKLSPKKLTKYFVDLLLINTIIPLKFLYQKNRGEVNEMGFLKILKKIKPEKNSIISKFDEIGVQSKNAYETQSLLELKNNYCAKKRCLQCAIGVRLLSEK</sequence>
<comment type="caution">
    <text evidence="1">The sequence shown here is derived from an EMBL/GenBank/DDBJ whole genome shotgun (WGS) entry which is preliminary data.</text>
</comment>
<dbReference type="Pfam" id="PF11013">
    <property type="entry name" value="DUF2851"/>
    <property type="match status" value="1"/>
</dbReference>
<protein>
    <submittedName>
        <fullName evidence="1">DUF2851 family protein</fullName>
    </submittedName>
</protein>
<dbReference type="InterPro" id="IPR021272">
    <property type="entry name" value="DUF2851"/>
</dbReference>
<name>A0AAJ1QWF9_9FLAO</name>
<accession>A0AAJ1QWF9</accession>
<dbReference type="Proteomes" id="UP001228636">
    <property type="component" value="Unassembled WGS sequence"/>
</dbReference>
<reference evidence="1 2" key="1">
    <citation type="journal article" date="2014" name="Int. J. Syst. Evol. Microbiol.">
        <title>Complete genome sequence of Corynebacterium casei LMG S-19264T (=DSM 44701T), isolated from a smear-ripened cheese.</title>
        <authorList>
            <consortium name="US DOE Joint Genome Institute (JGI-PGF)"/>
            <person name="Walter F."/>
            <person name="Albersmeier A."/>
            <person name="Kalinowski J."/>
            <person name="Ruckert C."/>
        </authorList>
    </citation>
    <scope>NUCLEOTIDE SEQUENCE [LARGE SCALE GENOMIC DNA]</scope>
    <source>
        <strain evidence="1 2">CECT 8670</strain>
    </source>
</reference>
<dbReference type="AlphaFoldDB" id="A0AAJ1QWF9"/>
<evidence type="ECO:0000313" key="1">
    <source>
        <dbReference type="EMBL" id="MDN3619350.1"/>
    </source>
</evidence>
<dbReference type="RefSeq" id="WP_261973827.1">
    <property type="nucleotide sequence ID" value="NZ_CP103460.1"/>
</dbReference>
<gene>
    <name evidence="1" type="ORF">QWY81_07765</name>
</gene>
<dbReference type="EMBL" id="JAUFQH010000005">
    <property type="protein sequence ID" value="MDN3619350.1"/>
    <property type="molecule type" value="Genomic_DNA"/>
</dbReference>
<proteinExistence type="predicted"/>
<evidence type="ECO:0000313" key="2">
    <source>
        <dbReference type="Proteomes" id="UP001228636"/>
    </source>
</evidence>